<protein>
    <recommendedName>
        <fullName evidence="4">SnoaL-like domain-containing protein</fullName>
    </recommendedName>
</protein>
<proteinExistence type="predicted"/>
<evidence type="ECO:0008006" key="4">
    <source>
        <dbReference type="Google" id="ProtNLM"/>
    </source>
</evidence>
<name>A0A6J5E5F8_9BURK</name>
<reference evidence="2 3" key="1">
    <citation type="submission" date="2020-04" db="EMBL/GenBank/DDBJ databases">
        <authorList>
            <person name="De Canck E."/>
        </authorList>
    </citation>
    <scope>NUCLEOTIDE SEQUENCE [LARGE SCALE GENOMIC DNA]</scope>
    <source>
        <strain evidence="2 3">LMG 29739</strain>
    </source>
</reference>
<evidence type="ECO:0000313" key="3">
    <source>
        <dbReference type="Proteomes" id="UP000494329"/>
    </source>
</evidence>
<organism evidence="2 3">
    <name type="scientific">Paraburkholderia solisilvae</name>
    <dbReference type="NCBI Taxonomy" id="624376"/>
    <lineage>
        <taxon>Bacteria</taxon>
        <taxon>Pseudomonadati</taxon>
        <taxon>Pseudomonadota</taxon>
        <taxon>Betaproteobacteria</taxon>
        <taxon>Burkholderiales</taxon>
        <taxon>Burkholderiaceae</taxon>
        <taxon>Paraburkholderia</taxon>
    </lineage>
</organism>
<dbReference type="InterPro" id="IPR032710">
    <property type="entry name" value="NTF2-like_dom_sf"/>
</dbReference>
<dbReference type="Proteomes" id="UP000494329">
    <property type="component" value="Unassembled WGS sequence"/>
</dbReference>
<evidence type="ECO:0000313" key="2">
    <source>
        <dbReference type="EMBL" id="CAB3761603.1"/>
    </source>
</evidence>
<feature type="chain" id="PRO_5027049247" description="SnoaL-like domain-containing protein" evidence="1">
    <location>
        <begin position="25"/>
        <end position="157"/>
    </location>
</feature>
<dbReference type="Gene3D" id="3.10.450.50">
    <property type="match status" value="1"/>
</dbReference>
<accession>A0A6J5E5F8</accession>
<keyword evidence="1" id="KW-0732">Signal</keyword>
<dbReference type="AlphaFoldDB" id="A0A6J5E5F8"/>
<dbReference type="SUPFAM" id="SSF54427">
    <property type="entry name" value="NTF2-like"/>
    <property type="match status" value="1"/>
</dbReference>
<dbReference type="EMBL" id="CADIKF010000029">
    <property type="protein sequence ID" value="CAB3761603.1"/>
    <property type="molecule type" value="Genomic_DNA"/>
</dbReference>
<keyword evidence="3" id="KW-1185">Reference proteome</keyword>
<dbReference type="RefSeq" id="WP_175112350.1">
    <property type="nucleotide sequence ID" value="NZ_CADIKF010000029.1"/>
</dbReference>
<feature type="signal peptide" evidence="1">
    <location>
        <begin position="1"/>
        <end position="24"/>
    </location>
</feature>
<gene>
    <name evidence="2" type="ORF">LMG29739_03663</name>
</gene>
<evidence type="ECO:0000256" key="1">
    <source>
        <dbReference type="SAM" id="SignalP"/>
    </source>
</evidence>
<sequence>MMLRRIVVAGACLLVLSASPAAFASDQSDVLHRMQQTIDEANRSIDPPKLAVNFTQSVVLVDDLAPFVFTGAAEDALSTWTKAYEDDAEQTGVTNFSMQLLKPRQIEVNDTHAYIVLPAVYHFKQHNKASRERGVITATLEKVNGTWLISTWSWAGE</sequence>